<comment type="subunit">
    <text evidence="2">The basal body constitutes a major portion of the flagellar organelle and consists of four rings (L,P,S, and M) mounted on a central rod. The rod consists of about 26 subunits of FlgG in the distal portion, and FlgB, FlgC and FlgF are thought to build up the proximal portion of the rod with about 6 subunits each.</text>
</comment>
<keyword evidence="4" id="KW-0282">Flagellum</keyword>
<evidence type="ECO:0000256" key="1">
    <source>
        <dbReference type="ARBA" id="ARBA00009677"/>
    </source>
</evidence>
<sequence>MSIGSIFDIAGSALTAETARLTSSTSNLSNANIETGEVDDVYRVQYPVFKAIQEGANQWIGDQVKAGVQLKGNYVSNADPIKHYQPDNPIADKNGYVYTPNVNYAEEMANVISAAKSYQMNLQLVSQAKQLMQRTLQLGE</sequence>
<dbReference type="InterPro" id="IPR006299">
    <property type="entry name" value="FlgC"/>
</dbReference>
<comment type="caution">
    <text evidence="4">The sequence shown here is derived from an EMBL/GenBank/DDBJ whole genome shotgun (WGS) entry which is preliminary data.</text>
</comment>
<dbReference type="Proteomes" id="UP001615550">
    <property type="component" value="Unassembled WGS sequence"/>
</dbReference>
<comment type="similarity">
    <text evidence="1">Belongs to the flagella basal body rod proteins family.</text>
</comment>
<organism evidence="4 5">
    <name type="scientific">Legionella lytica</name>
    <dbReference type="NCBI Taxonomy" id="96232"/>
    <lineage>
        <taxon>Bacteria</taxon>
        <taxon>Pseudomonadati</taxon>
        <taxon>Pseudomonadota</taxon>
        <taxon>Gammaproteobacteria</taxon>
        <taxon>Legionellales</taxon>
        <taxon>Legionellaceae</taxon>
        <taxon>Legionella</taxon>
    </lineage>
</organism>
<comment type="subcellular location">
    <subcellularLocation>
        <location evidence="2">Bacterial flagellum basal body</location>
    </subcellularLocation>
</comment>
<protein>
    <recommendedName>
        <fullName evidence="2">Flagellar basal-body rod protein FlgC</fullName>
    </recommendedName>
</protein>
<gene>
    <name evidence="4" type="primary">flgC</name>
    <name evidence="4" type="ORF">ACD661_05190</name>
</gene>
<evidence type="ECO:0000259" key="3">
    <source>
        <dbReference type="Pfam" id="PF06429"/>
    </source>
</evidence>
<evidence type="ECO:0000313" key="5">
    <source>
        <dbReference type="Proteomes" id="UP001615550"/>
    </source>
</evidence>
<keyword evidence="5" id="KW-1185">Reference proteome</keyword>
<feature type="domain" description="Flagellar basal-body/hook protein C-terminal" evidence="3">
    <location>
        <begin position="94"/>
        <end position="138"/>
    </location>
</feature>
<dbReference type="EMBL" id="JBGORX010000001">
    <property type="protein sequence ID" value="MFJ1267953.1"/>
    <property type="molecule type" value="Genomic_DNA"/>
</dbReference>
<name>A0ABW8D5J5_9GAMM</name>
<evidence type="ECO:0000256" key="2">
    <source>
        <dbReference type="RuleBase" id="RU362062"/>
    </source>
</evidence>
<reference evidence="4 5" key="1">
    <citation type="submission" date="2024-08" db="EMBL/GenBank/DDBJ databases">
        <title>Draft Genome Sequence of Legionella lytica strain DSB2004, Isolated From a Fire Sprinkler System.</title>
        <authorList>
            <person name="Everhart A.D."/>
            <person name="Kidane D.T."/>
            <person name="Farone A.L."/>
            <person name="Farone M.B."/>
        </authorList>
    </citation>
    <scope>NUCLEOTIDE SEQUENCE [LARGE SCALE GENOMIC DNA]</scope>
    <source>
        <strain evidence="4 5">DSB2004</strain>
    </source>
</reference>
<accession>A0ABW8D5J5</accession>
<keyword evidence="4" id="KW-0966">Cell projection</keyword>
<keyword evidence="4" id="KW-0969">Cilium</keyword>
<evidence type="ECO:0000313" key="4">
    <source>
        <dbReference type="EMBL" id="MFJ1267953.1"/>
    </source>
</evidence>
<keyword evidence="2" id="KW-0975">Bacterial flagellum</keyword>
<proteinExistence type="inferred from homology"/>
<dbReference type="NCBIfam" id="TIGR01395">
    <property type="entry name" value="FlgC"/>
    <property type="match status" value="1"/>
</dbReference>
<dbReference type="InterPro" id="IPR010930">
    <property type="entry name" value="Flg_bb/hook_C_dom"/>
</dbReference>
<dbReference type="RefSeq" id="WP_400186782.1">
    <property type="nucleotide sequence ID" value="NZ_JBGORX010000001.1"/>
</dbReference>
<dbReference type="Pfam" id="PF06429">
    <property type="entry name" value="Flg_bbr_C"/>
    <property type="match status" value="1"/>
</dbReference>